<dbReference type="SMART" id="SM00342">
    <property type="entry name" value="HTH_ARAC"/>
    <property type="match status" value="1"/>
</dbReference>
<dbReference type="SMART" id="SM00448">
    <property type="entry name" value="REC"/>
    <property type="match status" value="1"/>
</dbReference>
<dbReference type="InterPro" id="IPR011006">
    <property type="entry name" value="CheY-like_superfamily"/>
</dbReference>
<reference evidence="14 15" key="2">
    <citation type="submission" date="2018-08" db="EMBL/GenBank/DDBJ databases">
        <title>A genome reference for cultivated species of the human gut microbiota.</title>
        <authorList>
            <person name="Zou Y."/>
            <person name="Xue W."/>
            <person name="Luo G."/>
        </authorList>
    </citation>
    <scope>NUCLEOTIDE SEQUENCE [LARGE SCALE GENOMIC DNA]</scope>
    <source>
        <strain evidence="11 14">AF19-13AC</strain>
        <strain evidence="12 15">TF05-11AC</strain>
    </source>
</reference>
<dbReference type="InterPro" id="IPR018060">
    <property type="entry name" value="HTH_AraC"/>
</dbReference>
<name>A0A173YCX6_9FIRM</name>
<dbReference type="Pfam" id="PF00072">
    <property type="entry name" value="Response_reg"/>
    <property type="match status" value="1"/>
</dbReference>
<dbReference type="Gene3D" id="1.10.10.60">
    <property type="entry name" value="Homeodomain-like"/>
    <property type="match status" value="2"/>
</dbReference>
<evidence type="ECO:0000256" key="1">
    <source>
        <dbReference type="ARBA" id="ARBA00018672"/>
    </source>
</evidence>
<proteinExistence type="predicted"/>
<dbReference type="Proteomes" id="UP000261023">
    <property type="component" value="Unassembled WGS sequence"/>
</dbReference>
<evidence type="ECO:0000256" key="4">
    <source>
        <dbReference type="ARBA" id="ARBA00023163"/>
    </source>
</evidence>
<dbReference type="InterPro" id="IPR001789">
    <property type="entry name" value="Sig_transdc_resp-reg_receiver"/>
</dbReference>
<dbReference type="GO" id="GO:0043565">
    <property type="term" value="F:sequence-specific DNA binding"/>
    <property type="evidence" value="ECO:0007669"/>
    <property type="project" value="InterPro"/>
</dbReference>
<protein>
    <recommendedName>
        <fullName evidence="1">Stage 0 sporulation protein A homolog</fullName>
    </recommendedName>
</protein>
<evidence type="ECO:0000256" key="2">
    <source>
        <dbReference type="ARBA" id="ARBA00023015"/>
    </source>
</evidence>
<dbReference type="PROSITE" id="PS01124">
    <property type="entry name" value="HTH_ARAC_FAMILY_2"/>
    <property type="match status" value="1"/>
</dbReference>
<comment type="function">
    <text evidence="5">May play the central regulatory role in sporulation. It may be an element of the effector pathway responsible for the activation of sporulation genes in response to nutritional stress. Spo0A may act in concert with spo0H (a sigma factor) to control the expression of some genes that are critical to the sporulation process.</text>
</comment>
<evidence type="ECO:0000313" key="12">
    <source>
        <dbReference type="EMBL" id="RGM08832.1"/>
    </source>
</evidence>
<dbReference type="Gene3D" id="3.40.50.2300">
    <property type="match status" value="1"/>
</dbReference>
<dbReference type="PANTHER" id="PTHR43280:SF2">
    <property type="entry name" value="HTH-TYPE TRANSCRIPTIONAL REGULATOR EXSA"/>
    <property type="match status" value="1"/>
</dbReference>
<dbReference type="InterPro" id="IPR020449">
    <property type="entry name" value="Tscrpt_reg_AraC-type_HTH"/>
</dbReference>
<evidence type="ECO:0000259" key="9">
    <source>
        <dbReference type="PROSITE" id="PS50110"/>
    </source>
</evidence>
<dbReference type="Proteomes" id="UP000261257">
    <property type="component" value="Unassembled WGS sequence"/>
</dbReference>
<evidence type="ECO:0000313" key="15">
    <source>
        <dbReference type="Proteomes" id="UP000261257"/>
    </source>
</evidence>
<dbReference type="InterPro" id="IPR018062">
    <property type="entry name" value="HTH_AraC-typ_CS"/>
</dbReference>
<evidence type="ECO:0000259" key="8">
    <source>
        <dbReference type="PROSITE" id="PS01124"/>
    </source>
</evidence>
<keyword evidence="6" id="KW-0597">Phosphoprotein</keyword>
<dbReference type="EMBL" id="CYZE01000001">
    <property type="protein sequence ID" value="CUN61077.1"/>
    <property type="molecule type" value="Genomic_DNA"/>
</dbReference>
<dbReference type="PROSITE" id="PS50110">
    <property type="entry name" value="RESPONSE_REGULATORY"/>
    <property type="match status" value="1"/>
</dbReference>
<keyword evidence="3 11" id="KW-0238">DNA-binding</keyword>
<reference evidence="10" key="1">
    <citation type="submission" date="2015-09" db="EMBL/GenBank/DDBJ databases">
        <authorList>
            <consortium name="Pathogen Informatics"/>
        </authorList>
    </citation>
    <scope>NUCLEOTIDE SEQUENCE [LARGE SCALE GENOMIC DNA]</scope>
    <source>
        <strain evidence="10">2789STDY5608850</strain>
    </source>
</reference>
<dbReference type="CDD" id="cd17536">
    <property type="entry name" value="REC_YesN-like"/>
    <property type="match status" value="1"/>
</dbReference>
<dbReference type="PROSITE" id="PS00041">
    <property type="entry name" value="HTH_ARAC_FAMILY_1"/>
    <property type="match status" value="1"/>
</dbReference>
<sequence>MYRVVIIDDEPIIVEGISKVVPWADYGCEVTATACSGLEGLEIIRKLRPDIIFTDISMPGMDGLSMIAALRVEFPEMMIAILTGYRDFDYAQKAIRLGVNRFLLKPSNMDEIKEALQFMADTLNKRKEQENALKTQNTAEVPGSPAAEPEGAVEQETGGNEDSSEHNAGSFIVKTALKYMEENYTQKITLAEVAEKTYVSQWHLSKLLNGHTGKSFSELLNHIRIEEAKKLLKDPSLRIGDISEEVGFMDVAHFSKVFKKLEGISANEYRNSRI</sequence>
<dbReference type="OrthoDB" id="1769137at2"/>
<dbReference type="InterPro" id="IPR009057">
    <property type="entry name" value="Homeodomain-like_sf"/>
</dbReference>
<evidence type="ECO:0000256" key="5">
    <source>
        <dbReference type="ARBA" id="ARBA00024867"/>
    </source>
</evidence>
<dbReference type="GO" id="GO:0000160">
    <property type="term" value="P:phosphorelay signal transduction system"/>
    <property type="evidence" value="ECO:0007669"/>
    <property type="project" value="InterPro"/>
</dbReference>
<dbReference type="RefSeq" id="WP_025531454.1">
    <property type="nucleotide sequence ID" value="NZ_CABIXC010000001.1"/>
</dbReference>
<keyword evidence="2" id="KW-0805">Transcription regulation</keyword>
<organism evidence="10 13">
    <name type="scientific">Hungatella hathewayi</name>
    <dbReference type="NCBI Taxonomy" id="154046"/>
    <lineage>
        <taxon>Bacteria</taxon>
        <taxon>Bacillati</taxon>
        <taxon>Bacillota</taxon>
        <taxon>Clostridia</taxon>
        <taxon>Lachnospirales</taxon>
        <taxon>Lachnospiraceae</taxon>
        <taxon>Hungatella</taxon>
    </lineage>
</organism>
<feature type="domain" description="Response regulatory" evidence="9">
    <location>
        <begin position="3"/>
        <end position="120"/>
    </location>
</feature>
<evidence type="ECO:0000256" key="7">
    <source>
        <dbReference type="SAM" id="MobiDB-lite"/>
    </source>
</evidence>
<dbReference type="EMBL" id="QTJW01000013">
    <property type="protein sequence ID" value="RGD68878.1"/>
    <property type="molecule type" value="Genomic_DNA"/>
</dbReference>
<dbReference type="Proteomes" id="UP000095651">
    <property type="component" value="Unassembled WGS sequence"/>
</dbReference>
<feature type="domain" description="HTH araC/xylS-type" evidence="8">
    <location>
        <begin position="174"/>
        <end position="272"/>
    </location>
</feature>
<accession>A0A173YCX6</accession>
<evidence type="ECO:0000313" key="13">
    <source>
        <dbReference type="Proteomes" id="UP000095651"/>
    </source>
</evidence>
<evidence type="ECO:0000313" key="11">
    <source>
        <dbReference type="EMBL" id="RGD68878.1"/>
    </source>
</evidence>
<dbReference type="Pfam" id="PF12833">
    <property type="entry name" value="HTH_18"/>
    <property type="match status" value="1"/>
</dbReference>
<feature type="region of interest" description="Disordered" evidence="7">
    <location>
        <begin position="130"/>
        <end position="167"/>
    </location>
</feature>
<dbReference type="EMBL" id="QSSQ01000001">
    <property type="protein sequence ID" value="RGM08832.1"/>
    <property type="molecule type" value="Genomic_DNA"/>
</dbReference>
<evidence type="ECO:0000313" key="14">
    <source>
        <dbReference type="Proteomes" id="UP000261023"/>
    </source>
</evidence>
<evidence type="ECO:0000313" key="10">
    <source>
        <dbReference type="EMBL" id="CUN61077.1"/>
    </source>
</evidence>
<keyword evidence="4" id="KW-0804">Transcription</keyword>
<dbReference type="SUPFAM" id="SSF46689">
    <property type="entry name" value="Homeodomain-like"/>
    <property type="match status" value="2"/>
</dbReference>
<dbReference type="PANTHER" id="PTHR43280">
    <property type="entry name" value="ARAC-FAMILY TRANSCRIPTIONAL REGULATOR"/>
    <property type="match status" value="1"/>
</dbReference>
<dbReference type="GO" id="GO:0003700">
    <property type="term" value="F:DNA-binding transcription factor activity"/>
    <property type="evidence" value="ECO:0007669"/>
    <property type="project" value="InterPro"/>
</dbReference>
<feature type="modified residue" description="4-aspartylphosphate" evidence="6">
    <location>
        <position position="55"/>
    </location>
</feature>
<dbReference type="PRINTS" id="PR00032">
    <property type="entry name" value="HTHARAC"/>
</dbReference>
<evidence type="ECO:0000256" key="6">
    <source>
        <dbReference type="PROSITE-ProRule" id="PRU00169"/>
    </source>
</evidence>
<dbReference type="AlphaFoldDB" id="A0A173YCX6"/>
<evidence type="ECO:0000256" key="3">
    <source>
        <dbReference type="ARBA" id="ARBA00023125"/>
    </source>
</evidence>
<gene>
    <name evidence="11" type="ORF">DWX31_19070</name>
    <name evidence="12" type="ORF">DXC39_02390</name>
    <name evidence="10" type="ORF">ERS852407_00700</name>
</gene>
<dbReference type="SUPFAM" id="SSF52172">
    <property type="entry name" value="CheY-like"/>
    <property type="match status" value="1"/>
</dbReference>